<sequence>TTHKQVSLTEKPVAPGPGDSSTNKAGKSGPRSIYKAYVLERTQIKPFPGATPHSLLCPPLSCSSDDIQDEKKPADGAKV</sequence>
<dbReference type="EMBL" id="OX459948">
    <property type="protein sequence ID" value="CAI9155213.1"/>
    <property type="molecule type" value="Genomic_DNA"/>
</dbReference>
<evidence type="ECO:0000313" key="2">
    <source>
        <dbReference type="EMBL" id="CAI9155213.1"/>
    </source>
</evidence>
<feature type="region of interest" description="Disordered" evidence="1">
    <location>
        <begin position="1"/>
        <end position="31"/>
    </location>
</feature>
<organism evidence="2 3">
    <name type="scientific">Rangifer tarandus platyrhynchus</name>
    <name type="common">Svalbard reindeer</name>
    <dbReference type="NCBI Taxonomy" id="3082113"/>
    <lineage>
        <taxon>Eukaryota</taxon>
        <taxon>Metazoa</taxon>
        <taxon>Chordata</taxon>
        <taxon>Craniata</taxon>
        <taxon>Vertebrata</taxon>
        <taxon>Euteleostomi</taxon>
        <taxon>Mammalia</taxon>
        <taxon>Eutheria</taxon>
        <taxon>Laurasiatheria</taxon>
        <taxon>Artiodactyla</taxon>
        <taxon>Ruminantia</taxon>
        <taxon>Pecora</taxon>
        <taxon>Cervidae</taxon>
        <taxon>Odocoileinae</taxon>
        <taxon>Rangifer</taxon>
    </lineage>
</organism>
<evidence type="ECO:0000256" key="1">
    <source>
        <dbReference type="SAM" id="MobiDB-lite"/>
    </source>
</evidence>
<name>A0ABN8Y0S4_RANTA</name>
<feature type="compositionally biased region" description="Low complexity" evidence="1">
    <location>
        <begin position="54"/>
        <end position="64"/>
    </location>
</feature>
<accession>A0ABN8Y0S4</accession>
<protein>
    <submittedName>
        <fullName evidence="2">Uncharacterized protein</fullName>
    </submittedName>
</protein>
<evidence type="ECO:0000313" key="3">
    <source>
        <dbReference type="Proteomes" id="UP001176941"/>
    </source>
</evidence>
<feature type="region of interest" description="Disordered" evidence="1">
    <location>
        <begin position="48"/>
        <end position="79"/>
    </location>
</feature>
<reference evidence="2" key="1">
    <citation type="submission" date="2023-04" db="EMBL/GenBank/DDBJ databases">
        <authorList>
            <consortium name="ELIXIR-Norway"/>
        </authorList>
    </citation>
    <scope>NUCLEOTIDE SEQUENCE [LARGE SCALE GENOMIC DNA]</scope>
</reference>
<dbReference type="Proteomes" id="UP001176941">
    <property type="component" value="Chromosome 12"/>
</dbReference>
<proteinExistence type="predicted"/>
<gene>
    <name evidence="2" type="ORF">MRATA1EN1_LOCUS4175</name>
</gene>
<keyword evidence="3" id="KW-1185">Reference proteome</keyword>
<feature type="compositionally biased region" description="Basic and acidic residues" evidence="1">
    <location>
        <begin position="69"/>
        <end position="79"/>
    </location>
</feature>
<feature type="non-terminal residue" evidence="2">
    <location>
        <position position="1"/>
    </location>
</feature>